<dbReference type="CDD" id="cd09917">
    <property type="entry name" value="F-box_SF"/>
    <property type="match status" value="1"/>
</dbReference>
<dbReference type="RefSeq" id="XP_047783053.1">
    <property type="nucleotide sequence ID" value="XM_047917972.1"/>
</dbReference>
<comment type="caution">
    <text evidence="1">The sequence shown here is derived from an EMBL/GenBank/DDBJ whole genome shotgun (WGS) entry which is preliminary data.</text>
</comment>
<dbReference type="InterPro" id="IPR036047">
    <property type="entry name" value="F-box-like_dom_sf"/>
</dbReference>
<dbReference type="InterPro" id="IPR032675">
    <property type="entry name" value="LRR_dom_sf"/>
</dbReference>
<name>A0ABQ8KT78_9APHY</name>
<dbReference type="SUPFAM" id="SSF52047">
    <property type="entry name" value="RNI-like"/>
    <property type="match status" value="1"/>
</dbReference>
<accession>A0ABQ8KT78</accession>
<evidence type="ECO:0008006" key="3">
    <source>
        <dbReference type="Google" id="ProtNLM"/>
    </source>
</evidence>
<sequence length="377" mass="42024">MPLPQELWDAIMHYLGNDRPALKACSLTCRAWRPTTRMLFWRTVSAVNAGVLSRLQSLLRGTPDIVPLVRLLHVTIQADRLAWLATFTQLDTLVMRETDDDPFLGSRDPSVHYLPDVPWLPNLTSLTLRHEALTVSSFVQLLTGCPRLSTLVVGHYATYLNDLGDHAVGLSRTPLSLPHLRRLESNGQSLIHAIPIILRAAGTALESLKLDIQLVPVHVLLGVFDFSHNTRLTDMEVATLFCATYRPGWGDQLAAALAGIGAGHTSLKHVALRIPSIHPAPGHTLPNPWDDPGESLGRELSRVLDGLPNLTVAFHQWNSFSSLTANSVRCTLERAFQQRFPGLYAHRERLRFTWDLWPGGKDEVWDVALLDERNDAQ</sequence>
<dbReference type="EMBL" id="JADCUA010000003">
    <property type="protein sequence ID" value="KAH9841754.1"/>
    <property type="molecule type" value="Genomic_DNA"/>
</dbReference>
<reference evidence="1 2" key="1">
    <citation type="journal article" date="2021" name="Environ. Microbiol.">
        <title>Gene family expansions and transcriptome signatures uncover fungal adaptations to wood decay.</title>
        <authorList>
            <person name="Hage H."/>
            <person name="Miyauchi S."/>
            <person name="Viragh M."/>
            <person name="Drula E."/>
            <person name="Min B."/>
            <person name="Chaduli D."/>
            <person name="Navarro D."/>
            <person name="Favel A."/>
            <person name="Norest M."/>
            <person name="Lesage-Meessen L."/>
            <person name="Balint B."/>
            <person name="Merenyi Z."/>
            <person name="de Eugenio L."/>
            <person name="Morin E."/>
            <person name="Martinez A.T."/>
            <person name="Baldrian P."/>
            <person name="Stursova M."/>
            <person name="Martinez M.J."/>
            <person name="Novotny C."/>
            <person name="Magnuson J.K."/>
            <person name="Spatafora J.W."/>
            <person name="Maurice S."/>
            <person name="Pangilinan J."/>
            <person name="Andreopoulos W."/>
            <person name="LaButti K."/>
            <person name="Hundley H."/>
            <person name="Na H."/>
            <person name="Kuo A."/>
            <person name="Barry K."/>
            <person name="Lipzen A."/>
            <person name="Henrissat B."/>
            <person name="Riley R."/>
            <person name="Ahrendt S."/>
            <person name="Nagy L.G."/>
            <person name="Grigoriev I.V."/>
            <person name="Martin F."/>
            <person name="Rosso M.N."/>
        </authorList>
    </citation>
    <scope>NUCLEOTIDE SEQUENCE [LARGE SCALE GENOMIC DNA]</scope>
    <source>
        <strain evidence="1 2">CIRM-BRFM 1785</strain>
    </source>
</reference>
<gene>
    <name evidence="1" type="ORF">C8Q71DRAFT_347201</name>
</gene>
<dbReference type="GeneID" id="71998704"/>
<keyword evidence="2" id="KW-1185">Reference proteome</keyword>
<organism evidence="1 2">
    <name type="scientific">Rhodofomes roseus</name>
    <dbReference type="NCBI Taxonomy" id="34475"/>
    <lineage>
        <taxon>Eukaryota</taxon>
        <taxon>Fungi</taxon>
        <taxon>Dikarya</taxon>
        <taxon>Basidiomycota</taxon>
        <taxon>Agaricomycotina</taxon>
        <taxon>Agaricomycetes</taxon>
        <taxon>Polyporales</taxon>
        <taxon>Rhodofomes</taxon>
    </lineage>
</organism>
<dbReference type="Proteomes" id="UP000814176">
    <property type="component" value="Unassembled WGS sequence"/>
</dbReference>
<evidence type="ECO:0000313" key="1">
    <source>
        <dbReference type="EMBL" id="KAH9841754.1"/>
    </source>
</evidence>
<dbReference type="SUPFAM" id="SSF81383">
    <property type="entry name" value="F-box domain"/>
    <property type="match status" value="1"/>
</dbReference>
<proteinExistence type="predicted"/>
<protein>
    <recommendedName>
        <fullName evidence="3">F-box domain-containing protein</fullName>
    </recommendedName>
</protein>
<dbReference type="Gene3D" id="3.80.10.10">
    <property type="entry name" value="Ribonuclease Inhibitor"/>
    <property type="match status" value="1"/>
</dbReference>
<evidence type="ECO:0000313" key="2">
    <source>
        <dbReference type="Proteomes" id="UP000814176"/>
    </source>
</evidence>